<dbReference type="EMBL" id="LR134148">
    <property type="protein sequence ID" value="VEA29981.1"/>
    <property type="molecule type" value="Genomic_DNA"/>
</dbReference>
<dbReference type="Proteomes" id="UP000273655">
    <property type="component" value="Chromosome 1"/>
</dbReference>
<dbReference type="GO" id="GO:0005524">
    <property type="term" value="F:ATP binding"/>
    <property type="evidence" value="ECO:0007669"/>
    <property type="project" value="UniProtKB-KW"/>
</dbReference>
<name>A0A447P3M2_SALET</name>
<accession>A0A447P3M2</accession>
<evidence type="ECO:0000313" key="1">
    <source>
        <dbReference type="EMBL" id="VEA29981.1"/>
    </source>
</evidence>
<evidence type="ECO:0000313" key="2">
    <source>
        <dbReference type="Proteomes" id="UP000273655"/>
    </source>
</evidence>
<proteinExistence type="predicted"/>
<organism evidence="1 2">
    <name type="scientific">Salmonella enterica I</name>
    <dbReference type="NCBI Taxonomy" id="59201"/>
    <lineage>
        <taxon>Bacteria</taxon>
        <taxon>Pseudomonadati</taxon>
        <taxon>Pseudomonadota</taxon>
        <taxon>Gammaproteobacteria</taxon>
        <taxon>Enterobacterales</taxon>
        <taxon>Enterobacteriaceae</taxon>
        <taxon>Salmonella</taxon>
    </lineage>
</organism>
<dbReference type="AlphaFoldDB" id="A0A447P3M2"/>
<keyword evidence="1" id="KW-0547">Nucleotide-binding</keyword>
<sequence>MAIRTEDVRLVFRPEALNMEMSSPVMITATGEWESGKTATWMLDKRGEQLPHEDTMAARFTRWGE</sequence>
<keyword evidence="1" id="KW-0067">ATP-binding</keyword>
<gene>
    <name evidence="1" type="ORF">NCTC8271_00123</name>
</gene>
<reference evidence="1 2" key="1">
    <citation type="submission" date="2018-12" db="EMBL/GenBank/DDBJ databases">
        <authorList>
            <consortium name="Pathogen Informatics"/>
        </authorList>
    </citation>
    <scope>NUCLEOTIDE SEQUENCE [LARGE SCALE GENOMIC DNA]</scope>
    <source>
        <strain evidence="1 2">NCTC8271</strain>
    </source>
</reference>
<protein>
    <submittedName>
        <fullName evidence="1">ATP-binding protein</fullName>
    </submittedName>
</protein>